<dbReference type="Proteomes" id="UP000283387">
    <property type="component" value="Unassembled WGS sequence"/>
</dbReference>
<comment type="caution">
    <text evidence="3">The sequence shown here is derived from an EMBL/GenBank/DDBJ whole genome shotgun (WGS) entry which is preliminary data.</text>
</comment>
<name>A0A419W2I5_9BACT</name>
<gene>
    <name evidence="3" type="ORF">BC643_0012</name>
</gene>
<dbReference type="PANTHER" id="PTHR30041">
    <property type="entry name" value="ARSENATE REDUCTASE"/>
    <property type="match status" value="1"/>
</dbReference>
<evidence type="ECO:0000256" key="1">
    <source>
        <dbReference type="ARBA" id="ARBA00007198"/>
    </source>
</evidence>
<comment type="similarity">
    <text evidence="1 2">Belongs to the ArsC family.</text>
</comment>
<sequence length="159" mass="18199">MWRDFCCSVYKQTNMATIVFFEKTGCINNTKQKKILDLAGHYVQAVNLLKHPWTENELLSFFDQLEVKDWFNRNAPAITAGDVVPEDFDRESAIKALLKEPILIRRPLMVIGENRLVGFNPEELDHLIGIKAVKHEEAQNLLSQNLSVCPQKDRGLSCN</sequence>
<dbReference type="InterPro" id="IPR036249">
    <property type="entry name" value="Thioredoxin-like_sf"/>
</dbReference>
<dbReference type="PANTHER" id="PTHR30041:SF8">
    <property type="entry name" value="PROTEIN YFFB"/>
    <property type="match status" value="1"/>
</dbReference>
<organism evidence="3 4">
    <name type="scientific">Mangrovibacterium diazotrophicum</name>
    <dbReference type="NCBI Taxonomy" id="1261403"/>
    <lineage>
        <taxon>Bacteria</taxon>
        <taxon>Pseudomonadati</taxon>
        <taxon>Bacteroidota</taxon>
        <taxon>Bacteroidia</taxon>
        <taxon>Marinilabiliales</taxon>
        <taxon>Prolixibacteraceae</taxon>
        <taxon>Mangrovibacterium</taxon>
    </lineage>
</organism>
<dbReference type="InterPro" id="IPR006660">
    <property type="entry name" value="Arsenate_reductase-like"/>
</dbReference>
<dbReference type="SUPFAM" id="SSF52833">
    <property type="entry name" value="Thioredoxin-like"/>
    <property type="match status" value="1"/>
</dbReference>
<dbReference type="PROSITE" id="PS51353">
    <property type="entry name" value="ARSC"/>
    <property type="match status" value="1"/>
</dbReference>
<dbReference type="Pfam" id="PF03960">
    <property type="entry name" value="ArsC"/>
    <property type="match status" value="1"/>
</dbReference>
<dbReference type="AlphaFoldDB" id="A0A419W2I5"/>
<dbReference type="Gene3D" id="3.40.30.10">
    <property type="entry name" value="Glutaredoxin"/>
    <property type="match status" value="1"/>
</dbReference>
<protein>
    <submittedName>
        <fullName evidence="3">Nitrogenase-associated protein</fullName>
    </submittedName>
</protein>
<dbReference type="EMBL" id="RAPN01000001">
    <property type="protein sequence ID" value="RKD89681.1"/>
    <property type="molecule type" value="Genomic_DNA"/>
</dbReference>
<evidence type="ECO:0000313" key="4">
    <source>
        <dbReference type="Proteomes" id="UP000283387"/>
    </source>
</evidence>
<proteinExistence type="inferred from homology"/>
<evidence type="ECO:0000313" key="3">
    <source>
        <dbReference type="EMBL" id="RKD89681.1"/>
    </source>
</evidence>
<evidence type="ECO:0000256" key="2">
    <source>
        <dbReference type="PROSITE-ProRule" id="PRU01282"/>
    </source>
</evidence>
<dbReference type="NCBIfam" id="TIGR01616">
    <property type="entry name" value="nitro_assoc"/>
    <property type="match status" value="1"/>
</dbReference>
<reference evidence="3 4" key="1">
    <citation type="submission" date="2018-09" db="EMBL/GenBank/DDBJ databases">
        <title>Genomic Encyclopedia of Archaeal and Bacterial Type Strains, Phase II (KMG-II): from individual species to whole genera.</title>
        <authorList>
            <person name="Goeker M."/>
        </authorList>
    </citation>
    <scope>NUCLEOTIDE SEQUENCE [LARGE SCALE GENOMIC DNA]</scope>
    <source>
        <strain evidence="3 4">DSM 27148</strain>
    </source>
</reference>
<keyword evidence="4" id="KW-1185">Reference proteome</keyword>
<accession>A0A419W2I5</accession>
<dbReference type="InterPro" id="IPR006503">
    <property type="entry name" value="Nase-assoc"/>
</dbReference>